<organism evidence="2">
    <name type="scientific">Candidatus Methanogaster sp. ANME-2c ERB4</name>
    <dbReference type="NCBI Taxonomy" id="2759911"/>
    <lineage>
        <taxon>Archaea</taxon>
        <taxon>Methanobacteriati</taxon>
        <taxon>Methanobacteriota</taxon>
        <taxon>Stenosarchaea group</taxon>
        <taxon>Methanomicrobia</taxon>
        <taxon>Methanosarcinales</taxon>
        <taxon>ANME-2 cluster</taxon>
        <taxon>Candidatus Methanogasteraceae</taxon>
        <taxon>Candidatus Methanogaster</taxon>
    </lineage>
</organism>
<evidence type="ECO:0000313" key="3">
    <source>
        <dbReference type="EMBL" id="QNO41595.1"/>
    </source>
</evidence>
<gene>
    <name evidence="2" type="ORF">JNOLDJLP_00015</name>
    <name evidence="3" type="ORF">OAEIHDOC_00015</name>
</gene>
<feature type="transmembrane region" description="Helical" evidence="1">
    <location>
        <begin position="242"/>
        <end position="262"/>
    </location>
</feature>
<proteinExistence type="predicted"/>
<feature type="transmembrane region" description="Helical" evidence="1">
    <location>
        <begin position="218"/>
        <end position="236"/>
    </location>
</feature>
<feature type="transmembrane region" description="Helical" evidence="1">
    <location>
        <begin position="64"/>
        <end position="84"/>
    </location>
</feature>
<keyword evidence="1" id="KW-1133">Transmembrane helix</keyword>
<evidence type="ECO:0000256" key="1">
    <source>
        <dbReference type="SAM" id="Phobius"/>
    </source>
</evidence>
<reference evidence="2" key="1">
    <citation type="submission" date="2020-06" db="EMBL/GenBank/DDBJ databases">
        <title>Unique genomic features of the anaerobic methanotrophic archaea.</title>
        <authorList>
            <person name="Chadwick G.L."/>
            <person name="Skennerton C.T."/>
            <person name="Laso-Perez R."/>
            <person name="Leu A.O."/>
            <person name="Speth D.R."/>
            <person name="Yu H."/>
            <person name="Morgan-Lang C."/>
            <person name="Hatzenpichler R."/>
            <person name="Goudeau D."/>
            <person name="Malmstrom R."/>
            <person name="Brazelton W.J."/>
            <person name="Woyke T."/>
            <person name="Hallam S.J."/>
            <person name="Tyson G.W."/>
            <person name="Wegener G."/>
            <person name="Boetius A."/>
            <person name="Orphan V."/>
        </authorList>
    </citation>
    <scope>NUCLEOTIDE SEQUENCE</scope>
</reference>
<evidence type="ECO:0000313" key="2">
    <source>
        <dbReference type="EMBL" id="QNO41191.1"/>
    </source>
</evidence>
<protein>
    <submittedName>
        <fullName evidence="2">Uncharacterized protein</fullName>
    </submittedName>
</protein>
<name>A0A7G9XZK7_9EURY</name>
<feature type="transmembrane region" description="Helical" evidence="1">
    <location>
        <begin position="36"/>
        <end position="58"/>
    </location>
</feature>
<keyword evidence="1" id="KW-0472">Membrane</keyword>
<accession>A0A7G9XZK7</accession>
<sequence length="359" mass="39237">MGLFGISGGTLQDTIQLLKNTFTVIARNPAIFKPTVTQIVVGIVLWVLLIGSFVSFYFVTGAVVIIAVIILIFSVLMLILFPFIKTYYRAAQCWIVYQTFTGNKISYKKGLARARQNKKDIFILGLLDILLTALSGKLKEGTGRGGLWAILNILMRMAGAAVEEGWDLVGHFLLPGSIIPEKTVGEAISDIKDIRNNVPGALVGVFGIDFVGDLVRGYIIGIAMLLIVGVGGGLYLATHSLVAIGIGVILALILHFVAGIFIDMVKTVYFTIFYTAVTMPEEIPEEDREEVTHYLTSVSGEGIGTPKSEQQFIDPKARQLIPVVQQYKSQGYTDDKISSLLMEKGWSEEIVRKAIDMAV</sequence>
<dbReference type="EMBL" id="MT630607">
    <property type="protein sequence ID" value="QNO41191.1"/>
    <property type="molecule type" value="Genomic_DNA"/>
</dbReference>
<keyword evidence="1" id="KW-0812">Transmembrane</keyword>
<dbReference type="AlphaFoldDB" id="A0A7G9XZK7"/>
<dbReference type="EMBL" id="MT630653">
    <property type="protein sequence ID" value="QNO41595.1"/>
    <property type="molecule type" value="Genomic_DNA"/>
</dbReference>